<dbReference type="AlphaFoldDB" id="A0A2K3DBR3"/>
<name>A0A2K3DBR3_CHLRE</name>
<sequence length="222" mass="23241">MVAGAAGAALTAQPHTGEWAGGVELWQVVVVPAWGRVCVWRTCWLRSDAVCDVCVCACWWRSSWVYWCASASVCKRMVPAGSWLARGETVTAAVGWEHGGRQHQSGCRDGGSSPEALLSRRQRTAGDYSWVEGCGHGGTAAERKKQLLAAALGAAAGLHAPLTLAAHAAGYGYWRLMICSVAVERQQQQQQLLLGTAACRAAVARSGDAAPARHGSTGGGGV</sequence>
<dbReference type="Proteomes" id="UP000006906">
    <property type="component" value="Chromosome 10"/>
</dbReference>
<dbReference type="EMBL" id="CM008971">
    <property type="protein sequence ID" value="PNW77975.1"/>
    <property type="molecule type" value="Genomic_DNA"/>
</dbReference>
<accession>A0A2K3DBR3</accession>
<dbReference type="InParanoid" id="A0A2K3DBR3"/>
<reference evidence="1 2" key="1">
    <citation type="journal article" date="2007" name="Science">
        <title>The Chlamydomonas genome reveals the evolution of key animal and plant functions.</title>
        <authorList>
            <person name="Merchant S.S."/>
            <person name="Prochnik S.E."/>
            <person name="Vallon O."/>
            <person name="Harris E.H."/>
            <person name="Karpowicz S.J."/>
            <person name="Witman G.B."/>
            <person name="Terry A."/>
            <person name="Salamov A."/>
            <person name="Fritz-Laylin L.K."/>
            <person name="Marechal-Drouard L."/>
            <person name="Marshall W.F."/>
            <person name="Qu L.H."/>
            <person name="Nelson D.R."/>
            <person name="Sanderfoot A.A."/>
            <person name="Spalding M.H."/>
            <person name="Kapitonov V.V."/>
            <person name="Ren Q."/>
            <person name="Ferris P."/>
            <person name="Lindquist E."/>
            <person name="Shapiro H."/>
            <person name="Lucas S.M."/>
            <person name="Grimwood J."/>
            <person name="Schmutz J."/>
            <person name="Cardol P."/>
            <person name="Cerutti H."/>
            <person name="Chanfreau G."/>
            <person name="Chen C.L."/>
            <person name="Cognat V."/>
            <person name="Croft M.T."/>
            <person name="Dent R."/>
            <person name="Dutcher S."/>
            <person name="Fernandez E."/>
            <person name="Fukuzawa H."/>
            <person name="Gonzalez-Ballester D."/>
            <person name="Gonzalez-Halphen D."/>
            <person name="Hallmann A."/>
            <person name="Hanikenne M."/>
            <person name="Hippler M."/>
            <person name="Inwood W."/>
            <person name="Jabbari K."/>
            <person name="Kalanon M."/>
            <person name="Kuras R."/>
            <person name="Lefebvre P.A."/>
            <person name="Lemaire S.D."/>
            <person name="Lobanov A.V."/>
            <person name="Lohr M."/>
            <person name="Manuell A."/>
            <person name="Meier I."/>
            <person name="Mets L."/>
            <person name="Mittag M."/>
            <person name="Mittelmeier T."/>
            <person name="Moroney J.V."/>
            <person name="Moseley J."/>
            <person name="Napoli C."/>
            <person name="Nedelcu A.M."/>
            <person name="Niyogi K."/>
            <person name="Novoselov S.V."/>
            <person name="Paulsen I.T."/>
            <person name="Pazour G."/>
            <person name="Purton S."/>
            <person name="Ral J.P."/>
            <person name="Riano-Pachon D.M."/>
            <person name="Riekhof W."/>
            <person name="Rymarquis L."/>
            <person name="Schroda M."/>
            <person name="Stern D."/>
            <person name="Umen J."/>
            <person name="Willows R."/>
            <person name="Wilson N."/>
            <person name="Zimmer S.L."/>
            <person name="Allmer J."/>
            <person name="Balk J."/>
            <person name="Bisova K."/>
            <person name="Chen C.J."/>
            <person name="Elias M."/>
            <person name="Gendler K."/>
            <person name="Hauser C."/>
            <person name="Lamb M.R."/>
            <person name="Ledford H."/>
            <person name="Long J.C."/>
            <person name="Minagawa J."/>
            <person name="Page M.D."/>
            <person name="Pan J."/>
            <person name="Pootakham W."/>
            <person name="Roje S."/>
            <person name="Rose A."/>
            <person name="Stahlberg E."/>
            <person name="Terauchi A.M."/>
            <person name="Yang P."/>
            <person name="Ball S."/>
            <person name="Bowler C."/>
            <person name="Dieckmann C.L."/>
            <person name="Gladyshev V.N."/>
            <person name="Green P."/>
            <person name="Jorgensen R."/>
            <person name="Mayfield S."/>
            <person name="Mueller-Roeber B."/>
            <person name="Rajamani S."/>
            <person name="Sayre R.T."/>
            <person name="Brokstein P."/>
            <person name="Dubchak I."/>
            <person name="Goodstein D."/>
            <person name="Hornick L."/>
            <person name="Huang Y.W."/>
            <person name="Jhaveri J."/>
            <person name="Luo Y."/>
            <person name="Martinez D."/>
            <person name="Ngau W.C."/>
            <person name="Otillar B."/>
            <person name="Poliakov A."/>
            <person name="Porter A."/>
            <person name="Szajkowski L."/>
            <person name="Werner G."/>
            <person name="Zhou K."/>
            <person name="Grigoriev I.V."/>
            <person name="Rokhsar D.S."/>
            <person name="Grossman A.R."/>
        </authorList>
    </citation>
    <scope>NUCLEOTIDE SEQUENCE [LARGE SCALE GENOMIC DNA]</scope>
    <source>
        <strain evidence="2">CC-503</strain>
    </source>
</reference>
<dbReference type="ExpressionAtlas" id="A0A2K3DBR3">
    <property type="expression patterns" value="baseline"/>
</dbReference>
<dbReference type="KEGG" id="cre:CHLRE_10g459226v5"/>
<protein>
    <submittedName>
        <fullName evidence="1">Uncharacterized protein</fullName>
    </submittedName>
</protein>
<organism evidence="1 2">
    <name type="scientific">Chlamydomonas reinhardtii</name>
    <name type="common">Chlamydomonas smithii</name>
    <dbReference type="NCBI Taxonomy" id="3055"/>
    <lineage>
        <taxon>Eukaryota</taxon>
        <taxon>Viridiplantae</taxon>
        <taxon>Chlorophyta</taxon>
        <taxon>core chlorophytes</taxon>
        <taxon>Chlorophyceae</taxon>
        <taxon>CS clade</taxon>
        <taxon>Chlamydomonadales</taxon>
        <taxon>Chlamydomonadaceae</taxon>
        <taxon>Chlamydomonas</taxon>
    </lineage>
</organism>
<keyword evidence="2" id="KW-1185">Reference proteome</keyword>
<dbReference type="GeneID" id="66055137"/>
<proteinExistence type="predicted"/>
<dbReference type="Gramene" id="PNW77975">
    <property type="protein sequence ID" value="PNW77975"/>
    <property type="gene ID" value="CHLRE_10g459226v5"/>
</dbReference>
<dbReference type="PaxDb" id="3055-EDP08074"/>
<gene>
    <name evidence="1" type="ORF">CHLRE_10g459226v5</name>
</gene>
<evidence type="ECO:0000313" key="2">
    <source>
        <dbReference type="Proteomes" id="UP000006906"/>
    </source>
</evidence>
<dbReference type="RefSeq" id="XP_042920518.1">
    <property type="nucleotide sequence ID" value="XM_043067121.1"/>
</dbReference>
<evidence type="ECO:0000313" key="1">
    <source>
        <dbReference type="EMBL" id="PNW77975.1"/>
    </source>
</evidence>